<keyword evidence="7" id="KW-1003">Cell membrane</keyword>
<evidence type="ECO:0000256" key="28">
    <source>
        <dbReference type="SAM" id="Phobius"/>
    </source>
</evidence>
<keyword evidence="10" id="KW-0645">Protease</keyword>
<evidence type="ECO:0000256" key="18">
    <source>
        <dbReference type="ARBA" id="ARBA00022989"/>
    </source>
</evidence>
<feature type="domain" description="Penicillin-binding protein OB-like" evidence="31">
    <location>
        <begin position="353"/>
        <end position="450"/>
    </location>
</feature>
<keyword evidence="18 28" id="KW-1133">Transmembrane helix</keyword>
<feature type="domain" description="Penicillin-binding protein transpeptidase" evidence="29">
    <location>
        <begin position="452"/>
        <end position="742"/>
    </location>
</feature>
<evidence type="ECO:0000256" key="14">
    <source>
        <dbReference type="ARBA" id="ARBA00022801"/>
    </source>
</evidence>
<dbReference type="Pfam" id="PF17092">
    <property type="entry name" value="PCB_OB"/>
    <property type="match status" value="1"/>
</dbReference>
<feature type="domain" description="Glycosyl transferase family 51" evidence="30">
    <location>
        <begin position="81"/>
        <end position="258"/>
    </location>
</feature>
<dbReference type="InterPro" id="IPR036950">
    <property type="entry name" value="PBP_transglycosylase"/>
</dbReference>
<dbReference type="GO" id="GO:0006508">
    <property type="term" value="P:proteolysis"/>
    <property type="evidence" value="ECO:0007669"/>
    <property type="project" value="UniProtKB-KW"/>
</dbReference>
<keyword evidence="14" id="KW-0378">Hydrolase</keyword>
<dbReference type="FunFam" id="1.10.3810.10:FF:000003">
    <property type="entry name" value="Penicillin-binding protein 1a"/>
    <property type="match status" value="1"/>
</dbReference>
<evidence type="ECO:0000256" key="22">
    <source>
        <dbReference type="ARBA" id="ARBA00023316"/>
    </source>
</evidence>
<dbReference type="NCBIfam" id="TIGR02074">
    <property type="entry name" value="PBP_1a_fam"/>
    <property type="match status" value="1"/>
</dbReference>
<comment type="similarity">
    <text evidence="3">In the C-terminal section; belongs to the transpeptidase family.</text>
</comment>
<evidence type="ECO:0000256" key="3">
    <source>
        <dbReference type="ARBA" id="ARBA00007090"/>
    </source>
</evidence>
<dbReference type="OrthoDB" id="9766909at2"/>
<evidence type="ECO:0000313" key="32">
    <source>
        <dbReference type="EMBL" id="TFI56905.1"/>
    </source>
</evidence>
<evidence type="ECO:0000256" key="24">
    <source>
        <dbReference type="ARBA" id="ARBA00044770"/>
    </source>
</evidence>
<dbReference type="EMBL" id="SPDV01000046">
    <property type="protein sequence ID" value="TFI56905.1"/>
    <property type="molecule type" value="Genomic_DNA"/>
</dbReference>
<evidence type="ECO:0000256" key="9">
    <source>
        <dbReference type="ARBA" id="ARBA00022645"/>
    </source>
</evidence>
<evidence type="ECO:0000256" key="13">
    <source>
        <dbReference type="ARBA" id="ARBA00022692"/>
    </source>
</evidence>
<evidence type="ECO:0000256" key="21">
    <source>
        <dbReference type="ARBA" id="ARBA00023268"/>
    </source>
</evidence>
<dbReference type="InterPro" id="IPR001460">
    <property type="entry name" value="PCN-bd_Tpept"/>
</dbReference>
<dbReference type="Proteomes" id="UP000298213">
    <property type="component" value="Unassembled WGS sequence"/>
</dbReference>
<keyword evidence="16" id="KW-0735">Signal-anchor</keyword>
<dbReference type="Pfam" id="PF00912">
    <property type="entry name" value="Transgly"/>
    <property type="match status" value="1"/>
</dbReference>
<dbReference type="UniPathway" id="UPA00219"/>
<comment type="catalytic activity">
    <reaction evidence="25">
        <text>[GlcNAc-(1-&gt;4)-Mur2Ac(oyl-L-Ala-gamma-D-Glu-L-Lys-D-Ala-D-Ala)](n)-di-trans,octa-cis-undecaprenyl diphosphate + beta-D-GlcNAc-(1-&gt;4)-Mur2Ac(oyl-L-Ala-gamma-D-Glu-L-Lys-D-Ala-D-Ala)-di-trans,octa-cis-undecaprenyl diphosphate = [GlcNAc-(1-&gt;4)-Mur2Ac(oyl-L-Ala-gamma-D-Glu-L-Lys-D-Ala-D-Ala)](n+1)-di-trans,octa-cis-undecaprenyl diphosphate + di-trans,octa-cis-undecaprenyl diphosphate + H(+)</text>
        <dbReference type="Rhea" id="RHEA:23708"/>
        <dbReference type="Rhea" id="RHEA-COMP:9602"/>
        <dbReference type="Rhea" id="RHEA-COMP:9603"/>
        <dbReference type="ChEBI" id="CHEBI:15378"/>
        <dbReference type="ChEBI" id="CHEBI:58405"/>
        <dbReference type="ChEBI" id="CHEBI:60033"/>
        <dbReference type="ChEBI" id="CHEBI:78435"/>
        <dbReference type="EC" id="2.4.99.28"/>
    </reaction>
</comment>
<dbReference type="RefSeq" id="WP_135089590.1">
    <property type="nucleotide sequence ID" value="NZ_SPDV01000046.1"/>
</dbReference>
<reference evidence="32 33" key="1">
    <citation type="submission" date="2019-03" db="EMBL/GenBank/DDBJ databases">
        <title>Genome sequence of Sphingomonas sp. 17J27-24.</title>
        <authorList>
            <person name="Kim M."/>
            <person name="Maeng S."/>
            <person name="Sathiyaraj S."/>
        </authorList>
    </citation>
    <scope>NUCLEOTIDE SEQUENCE [LARGE SCALE GENOMIC DNA]</scope>
    <source>
        <strain evidence="32 33">17J27-24</strain>
    </source>
</reference>
<dbReference type="InterPro" id="IPR001264">
    <property type="entry name" value="Glyco_trans_51"/>
</dbReference>
<evidence type="ECO:0000256" key="12">
    <source>
        <dbReference type="ARBA" id="ARBA00022679"/>
    </source>
</evidence>
<proteinExistence type="inferred from homology"/>
<dbReference type="GO" id="GO:0008360">
    <property type="term" value="P:regulation of cell shape"/>
    <property type="evidence" value="ECO:0007669"/>
    <property type="project" value="UniProtKB-KW"/>
</dbReference>
<evidence type="ECO:0000256" key="26">
    <source>
        <dbReference type="ARBA" id="ARBA00060592"/>
    </source>
</evidence>
<evidence type="ECO:0000256" key="5">
    <source>
        <dbReference type="ARBA" id="ARBA00012448"/>
    </source>
</evidence>
<dbReference type="GO" id="GO:0046677">
    <property type="term" value="P:response to antibiotic"/>
    <property type="evidence" value="ECO:0007669"/>
    <property type="project" value="UniProtKB-KW"/>
</dbReference>
<dbReference type="EC" id="2.4.99.28" evidence="24"/>
<dbReference type="Gene3D" id="3.40.710.10">
    <property type="entry name" value="DD-peptidase/beta-lactamase superfamily"/>
    <property type="match status" value="2"/>
</dbReference>
<dbReference type="GO" id="GO:0030288">
    <property type="term" value="C:outer membrane-bounded periplasmic space"/>
    <property type="evidence" value="ECO:0007669"/>
    <property type="project" value="TreeGrafter"/>
</dbReference>
<dbReference type="SUPFAM" id="SSF56601">
    <property type="entry name" value="beta-lactamase/transpeptidase-like"/>
    <property type="match status" value="1"/>
</dbReference>
<keyword evidence="19 28" id="KW-0472">Membrane</keyword>
<keyword evidence="12" id="KW-0808">Transferase</keyword>
<evidence type="ECO:0000256" key="6">
    <source>
        <dbReference type="ARBA" id="ARBA00018638"/>
    </source>
</evidence>
<dbReference type="SUPFAM" id="SSF53955">
    <property type="entry name" value="Lysozyme-like"/>
    <property type="match status" value="1"/>
</dbReference>
<feature type="transmembrane region" description="Helical" evidence="28">
    <location>
        <begin position="36"/>
        <end position="55"/>
    </location>
</feature>
<evidence type="ECO:0000256" key="25">
    <source>
        <dbReference type="ARBA" id="ARBA00049902"/>
    </source>
</evidence>
<evidence type="ECO:0000256" key="7">
    <source>
        <dbReference type="ARBA" id="ARBA00022475"/>
    </source>
</evidence>
<dbReference type="Gene3D" id="1.10.3810.10">
    <property type="entry name" value="Biosynthetic peptidoglycan transglycosylase-like"/>
    <property type="match status" value="1"/>
</dbReference>
<evidence type="ECO:0000256" key="23">
    <source>
        <dbReference type="ARBA" id="ARBA00034000"/>
    </source>
</evidence>
<dbReference type="Pfam" id="PF00905">
    <property type="entry name" value="Transpeptidase"/>
    <property type="match status" value="1"/>
</dbReference>
<keyword evidence="9" id="KW-0121">Carboxypeptidase</keyword>
<dbReference type="InterPro" id="IPR012338">
    <property type="entry name" value="Beta-lactam/transpept-like"/>
</dbReference>
<dbReference type="GO" id="GO:0071555">
    <property type="term" value="P:cell wall organization"/>
    <property type="evidence" value="ECO:0007669"/>
    <property type="project" value="UniProtKB-KW"/>
</dbReference>
<sequence>MTAETASPARFTLHRDAGSRALAAFRRAWSRRWVRILAYLAAIPVFFYCLLWLLFARDLPSAESLLTYQPPLPTNVRGIDGEPVQTFARERRVELSYDEFPQQLVDAFTSAEDKTFFSHGGIDYPGLVGAVGDYVRKVGSGERARGGSTITQQVAKNLLLGDEYSVTRKIKEAFLARRIERVLTKQQILELYLNQIFLGRNAYGVQAAARAYFDKDVKDLALHEVAYLAILPKAPSNYDPLRQTGRATERRNWVLGEMEKNGKISAAERAAAQALPLGTVQVRTNTVRNIGGYFVEEVRRQLIERYGSETEKGANGVYTGGLWVRTSLDVTKQKAAENALRDGLVRYDRGKGWRDPGLSIDIEGNWAPRLAAAPIGVGYDDWRAAVVLDKSGNAATIGFSDGTTASLPASAASMPKRGTATAAFSFFRPGMIIVVKREGAGYTLRSIPEIKGGMVAEEVATGRILAMHGGFDARGDDFNRAVQAQRQPGSTFKPVVYSAALDNGMTPASIVVDGPFCVWQGAGLGQKCFRNFSGGNAGPQTMRWGVEQSRNLMTVRTANQIGMDKVTRLARILGVGDFPNYLSIALGAGDTTVMKMTNAFAILANNGKEVKPSLIDYIQDRNGKVIYRTDTRPCEGCNAADWDGKPMPRPPLRTKQLMDAMTAYQMVHILEGVVQRGTAQVLRDLGRPLFGKTGTTSGPTNVWFIGGSPDIVAGVYMGFDQPRPMGGYAQGGTLAAPIFKQFAQVAFKDVPPTPFRAPAGIRMVRIDRRSGRKVFGEWPTTEPKAAVIWEAFKPESEPRRTLQRYGTGAALAAAAASGRPAPKVATQRPRPRPKATPTSDFLQEQGGIY</sequence>
<keyword evidence="22" id="KW-0961">Cell wall biogenesis/degradation</keyword>
<evidence type="ECO:0000313" key="33">
    <source>
        <dbReference type="Proteomes" id="UP000298213"/>
    </source>
</evidence>
<keyword evidence="13 28" id="KW-0812">Transmembrane</keyword>
<keyword evidence="8" id="KW-0997">Cell inner membrane</keyword>
<evidence type="ECO:0000256" key="11">
    <source>
        <dbReference type="ARBA" id="ARBA00022676"/>
    </source>
</evidence>
<evidence type="ECO:0000256" key="8">
    <source>
        <dbReference type="ARBA" id="ARBA00022519"/>
    </source>
</evidence>
<comment type="catalytic activity">
    <reaction evidence="23">
        <text>Preferential cleavage: (Ac)2-L-Lys-D-Ala-|-D-Ala. Also transpeptidation of peptidyl-alanyl moieties that are N-acyl substituents of D-alanine.</text>
        <dbReference type="EC" id="3.4.16.4"/>
    </reaction>
</comment>
<evidence type="ECO:0000259" key="30">
    <source>
        <dbReference type="Pfam" id="PF00912"/>
    </source>
</evidence>
<dbReference type="InterPro" id="IPR023346">
    <property type="entry name" value="Lysozyme-like_dom_sf"/>
</dbReference>
<evidence type="ECO:0000256" key="1">
    <source>
        <dbReference type="ARBA" id="ARBA00004249"/>
    </source>
</evidence>
<feature type="region of interest" description="Disordered" evidence="27">
    <location>
        <begin position="811"/>
        <end position="849"/>
    </location>
</feature>
<protein>
    <recommendedName>
        <fullName evidence="6">Penicillin-binding protein 1A</fullName>
        <ecNumber evidence="24">2.4.99.28</ecNumber>
        <ecNumber evidence="5">3.4.16.4</ecNumber>
    </recommendedName>
</protein>
<dbReference type="PANTHER" id="PTHR32282">
    <property type="entry name" value="BINDING PROTEIN TRANSPEPTIDASE, PUTATIVE-RELATED"/>
    <property type="match status" value="1"/>
</dbReference>
<evidence type="ECO:0000256" key="15">
    <source>
        <dbReference type="ARBA" id="ARBA00022960"/>
    </source>
</evidence>
<evidence type="ECO:0000256" key="19">
    <source>
        <dbReference type="ARBA" id="ARBA00023136"/>
    </source>
</evidence>
<name>A0A4Y8ZP23_9SPHN</name>
<keyword evidence="11" id="KW-0328">Glycosyltransferase</keyword>
<evidence type="ECO:0000256" key="2">
    <source>
        <dbReference type="ARBA" id="ARBA00004752"/>
    </source>
</evidence>
<dbReference type="GO" id="GO:0008955">
    <property type="term" value="F:peptidoglycan glycosyltransferase activity"/>
    <property type="evidence" value="ECO:0007669"/>
    <property type="project" value="UniProtKB-EC"/>
</dbReference>
<dbReference type="GO" id="GO:0005886">
    <property type="term" value="C:plasma membrane"/>
    <property type="evidence" value="ECO:0007669"/>
    <property type="project" value="UniProtKB-SubCell"/>
</dbReference>
<dbReference type="InterPro" id="IPR050396">
    <property type="entry name" value="Glycosyltr_51/Transpeptidase"/>
</dbReference>
<comment type="similarity">
    <text evidence="4">In the N-terminal section; belongs to the glycosyltransferase 51 family.</text>
</comment>
<evidence type="ECO:0000256" key="20">
    <source>
        <dbReference type="ARBA" id="ARBA00023251"/>
    </source>
</evidence>
<evidence type="ECO:0000259" key="31">
    <source>
        <dbReference type="Pfam" id="PF17092"/>
    </source>
</evidence>
<dbReference type="EC" id="3.4.16.4" evidence="5"/>
<evidence type="ECO:0000256" key="10">
    <source>
        <dbReference type="ARBA" id="ARBA00022670"/>
    </source>
</evidence>
<evidence type="ECO:0000256" key="27">
    <source>
        <dbReference type="SAM" id="MobiDB-lite"/>
    </source>
</evidence>
<comment type="caution">
    <text evidence="32">The sequence shown here is derived from an EMBL/GenBank/DDBJ whole genome shotgun (WGS) entry which is preliminary data.</text>
</comment>
<evidence type="ECO:0000259" key="29">
    <source>
        <dbReference type="Pfam" id="PF00905"/>
    </source>
</evidence>
<comment type="subcellular location">
    <subcellularLocation>
        <location evidence="1">Cell inner membrane</location>
        <topology evidence="1">Single-pass type II membrane protein</topology>
    </subcellularLocation>
</comment>
<dbReference type="GO" id="GO:0008658">
    <property type="term" value="F:penicillin binding"/>
    <property type="evidence" value="ECO:0007669"/>
    <property type="project" value="InterPro"/>
</dbReference>
<dbReference type="PANTHER" id="PTHR32282:SF27">
    <property type="entry name" value="PENICILLIN-BINDING PROTEIN 1A"/>
    <property type="match status" value="1"/>
</dbReference>
<keyword evidence="15" id="KW-0133">Cell shape</keyword>
<evidence type="ECO:0000256" key="17">
    <source>
        <dbReference type="ARBA" id="ARBA00022984"/>
    </source>
</evidence>
<gene>
    <name evidence="32" type="ORF">E2493_17720</name>
</gene>
<dbReference type="GO" id="GO:0009002">
    <property type="term" value="F:serine-type D-Ala-D-Ala carboxypeptidase activity"/>
    <property type="evidence" value="ECO:0007669"/>
    <property type="project" value="UniProtKB-EC"/>
</dbReference>
<dbReference type="InterPro" id="IPR031376">
    <property type="entry name" value="PCB_OB"/>
</dbReference>
<evidence type="ECO:0000256" key="16">
    <source>
        <dbReference type="ARBA" id="ARBA00022968"/>
    </source>
</evidence>
<dbReference type="AlphaFoldDB" id="A0A4Y8ZP23"/>
<comment type="pathway">
    <text evidence="2">Cell wall biogenesis; peptidoglycan biosynthesis.</text>
</comment>
<accession>A0A4Y8ZP23</accession>
<keyword evidence="17" id="KW-0573">Peptidoglycan synthesis</keyword>
<keyword evidence="33" id="KW-1185">Reference proteome</keyword>
<keyword evidence="20" id="KW-0046">Antibiotic resistance</keyword>
<dbReference type="GO" id="GO:0009252">
    <property type="term" value="P:peptidoglycan biosynthetic process"/>
    <property type="evidence" value="ECO:0007669"/>
    <property type="project" value="UniProtKB-UniPathway"/>
</dbReference>
<comment type="pathway">
    <text evidence="26">Glycan biosynthesis.</text>
</comment>
<organism evidence="32 33">
    <name type="scientific">Sphingomonas parva</name>
    <dbReference type="NCBI Taxonomy" id="2555898"/>
    <lineage>
        <taxon>Bacteria</taxon>
        <taxon>Pseudomonadati</taxon>
        <taxon>Pseudomonadota</taxon>
        <taxon>Alphaproteobacteria</taxon>
        <taxon>Sphingomonadales</taxon>
        <taxon>Sphingomonadaceae</taxon>
        <taxon>Sphingomonas</taxon>
    </lineage>
</organism>
<evidence type="ECO:0000256" key="4">
    <source>
        <dbReference type="ARBA" id="ARBA00007739"/>
    </source>
</evidence>
<keyword evidence="21" id="KW-0511">Multifunctional enzyme</keyword>